<organism evidence="10 11">
    <name type="scientific">Symbiodinium microadriaticum</name>
    <name type="common">Dinoflagellate</name>
    <name type="synonym">Zooxanthella microadriatica</name>
    <dbReference type="NCBI Taxonomy" id="2951"/>
    <lineage>
        <taxon>Eukaryota</taxon>
        <taxon>Sar</taxon>
        <taxon>Alveolata</taxon>
        <taxon>Dinophyceae</taxon>
        <taxon>Suessiales</taxon>
        <taxon>Symbiodiniaceae</taxon>
        <taxon>Symbiodinium</taxon>
    </lineage>
</organism>
<dbReference type="Gene3D" id="2.100.10.30">
    <property type="entry name" value="Jacalin-like lectin domain"/>
    <property type="match status" value="1"/>
</dbReference>
<dbReference type="InterPro" id="IPR039794">
    <property type="entry name" value="Gtb1-like"/>
</dbReference>
<dbReference type="PANTHER" id="PTHR12630">
    <property type="entry name" value="N-LINKED OLIGOSACCHARIDE PROCESSING"/>
    <property type="match status" value="1"/>
</dbReference>
<evidence type="ECO:0000256" key="6">
    <source>
        <dbReference type="SAM" id="MobiDB-lite"/>
    </source>
</evidence>
<feature type="signal peptide" evidence="7">
    <location>
        <begin position="1"/>
        <end position="21"/>
    </location>
</feature>
<dbReference type="GO" id="GO:0006491">
    <property type="term" value="P:N-glycan processing"/>
    <property type="evidence" value="ECO:0007669"/>
    <property type="project" value="TreeGrafter"/>
</dbReference>
<keyword evidence="4" id="KW-1015">Disulfide bond</keyword>
<feature type="chain" id="PRO_5010232507" description="Glucosidase 2 subunit beta" evidence="7">
    <location>
        <begin position="22"/>
        <end position="596"/>
    </location>
</feature>
<dbReference type="GO" id="GO:0017177">
    <property type="term" value="C:glucosidase II complex"/>
    <property type="evidence" value="ECO:0007669"/>
    <property type="project" value="TreeGrafter"/>
</dbReference>
<accession>A0A1Q9CWG9</accession>
<dbReference type="PANTHER" id="PTHR12630:SF1">
    <property type="entry name" value="GLUCOSIDASE 2 SUBUNIT BETA"/>
    <property type="match status" value="1"/>
</dbReference>
<comment type="caution">
    <text evidence="10">The sequence shown here is derived from an EMBL/GenBank/DDBJ whole genome shotgun (WGS) entry which is preliminary data.</text>
</comment>
<feature type="coiled-coil region" evidence="5">
    <location>
        <begin position="132"/>
        <end position="190"/>
    </location>
</feature>
<evidence type="ECO:0000256" key="5">
    <source>
        <dbReference type="SAM" id="Coils"/>
    </source>
</evidence>
<evidence type="ECO:0000256" key="4">
    <source>
        <dbReference type="ARBA" id="ARBA00023157"/>
    </source>
</evidence>
<dbReference type="EMBL" id="LSRX01000871">
    <property type="protein sequence ID" value="OLP87257.1"/>
    <property type="molecule type" value="Genomic_DNA"/>
</dbReference>
<dbReference type="Pfam" id="PF13015">
    <property type="entry name" value="PRKCSH_1"/>
    <property type="match status" value="1"/>
</dbReference>
<sequence length="596" mass="64591">MRDWWRLALLSPLGLLKPSEALTRGVNPAEAPRYHGDTFACAEGATELPASSINDDFCDCEDGSDEPGTAACAGRPGADERWFYCPNSAGTPRYVYSSRVGDGICDCCDGSDEWQLPGTCQDLCEEQGRARKARLEQRRAEMERGIRKRQAALADAEAEVKEWTGKLAVLEAEEAELLKSLQARQEIRRQKRAAVVKEAEQAGREVAPDLAPESKKVSEYAKWMEKGDSASEGPGRPGASNSEQVCSDKVCIARAAVARRELRQIKVKSGALVDFVEFVYASGEASVVGEGKGEEQEPFDLEPGEVLVEIRGAQGGLLDRIQFVTSRGRESKAYGGSGGDSFSFKASDGKMIVGLRRAVGLAGRVTGMEEALFRPLTPAEKELEDAVGLVQEAERGLSAKAASMQELQGKIELAAGAHAAYQSLNECGTAQLGQYNYKICPFGEATQGHVRLGRWKGWASDARHVGLFDNGERCFSGIVRSLRVQFECGEKHVVETVREPSQCVYEATMTHPAACDPRDFEESDRGWTAPGSRKENLQKESRVLEGAVIEADLTLKAQPLHGAVICRLDGTPSQLLPAGPGRSVHGLPEIRCAWAA</sequence>
<dbReference type="InterPro" id="IPR001229">
    <property type="entry name" value="Jacalin-like_lectin_dom"/>
</dbReference>
<dbReference type="Proteomes" id="UP000186817">
    <property type="component" value="Unassembled WGS sequence"/>
</dbReference>
<evidence type="ECO:0000256" key="3">
    <source>
        <dbReference type="ARBA" id="ARBA00022824"/>
    </source>
</evidence>
<proteinExistence type="predicted"/>
<dbReference type="InterPro" id="IPR009011">
    <property type="entry name" value="Man6P_isomerase_rcpt-bd_dom_sf"/>
</dbReference>
<feature type="region of interest" description="Disordered" evidence="6">
    <location>
        <begin position="199"/>
        <end position="219"/>
    </location>
</feature>
<protein>
    <recommendedName>
        <fullName evidence="1">Glucosidase 2 subunit beta</fullName>
    </recommendedName>
</protein>
<evidence type="ECO:0000256" key="1">
    <source>
        <dbReference type="ARBA" id="ARBA00022387"/>
    </source>
</evidence>
<feature type="domain" description="Jacalin-type lectin" evidence="8">
    <location>
        <begin position="226"/>
        <end position="375"/>
    </location>
</feature>
<evidence type="ECO:0000313" key="10">
    <source>
        <dbReference type="EMBL" id="OLP87257.1"/>
    </source>
</evidence>
<reference evidence="10 11" key="1">
    <citation type="submission" date="2016-02" db="EMBL/GenBank/DDBJ databases">
        <title>Genome analysis of coral dinoflagellate symbionts highlights evolutionary adaptations to a symbiotic lifestyle.</title>
        <authorList>
            <person name="Aranda M."/>
            <person name="Li Y."/>
            <person name="Liew Y.J."/>
            <person name="Baumgarten S."/>
            <person name="Simakov O."/>
            <person name="Wilson M."/>
            <person name="Piel J."/>
            <person name="Ashoor H."/>
            <person name="Bougouffa S."/>
            <person name="Bajic V.B."/>
            <person name="Ryu T."/>
            <person name="Ravasi T."/>
            <person name="Bayer T."/>
            <person name="Micklem G."/>
            <person name="Kim H."/>
            <person name="Bhak J."/>
            <person name="Lajeunesse T.C."/>
            <person name="Voolstra C.R."/>
        </authorList>
    </citation>
    <scope>NUCLEOTIDE SEQUENCE [LARGE SCALE GENOMIC DNA]</scope>
    <source>
        <strain evidence="10 11">CCMP2467</strain>
    </source>
</reference>
<dbReference type="SUPFAM" id="SSF51101">
    <property type="entry name" value="Mannose-binding lectins"/>
    <property type="match status" value="1"/>
</dbReference>
<dbReference type="PROSITE" id="PS51914">
    <property type="entry name" value="MRH"/>
    <property type="match status" value="1"/>
</dbReference>
<evidence type="ECO:0000259" key="8">
    <source>
        <dbReference type="PROSITE" id="PS51752"/>
    </source>
</evidence>
<dbReference type="InterPro" id="IPR036607">
    <property type="entry name" value="PRKCSH"/>
</dbReference>
<name>A0A1Q9CWG9_SYMMI</name>
<feature type="domain" description="MRH" evidence="9">
    <location>
        <begin position="425"/>
        <end position="517"/>
    </location>
</feature>
<gene>
    <name evidence="10" type="ORF">AK812_SmicGene31556</name>
</gene>
<feature type="region of interest" description="Disordered" evidence="6">
    <location>
        <begin position="224"/>
        <end position="243"/>
    </location>
</feature>
<keyword evidence="5" id="KW-0175">Coiled coil</keyword>
<evidence type="ECO:0000256" key="7">
    <source>
        <dbReference type="SAM" id="SignalP"/>
    </source>
</evidence>
<keyword evidence="3" id="KW-0256">Endoplasmic reticulum</keyword>
<dbReference type="Pfam" id="PF01419">
    <property type="entry name" value="Jacalin"/>
    <property type="match status" value="1"/>
</dbReference>
<evidence type="ECO:0000256" key="2">
    <source>
        <dbReference type="ARBA" id="ARBA00022729"/>
    </source>
</evidence>
<dbReference type="PROSITE" id="PS51752">
    <property type="entry name" value="JACALIN_LECTIN"/>
    <property type="match status" value="1"/>
</dbReference>
<dbReference type="Pfam" id="PF12999">
    <property type="entry name" value="PRKCSH-like"/>
    <property type="match status" value="1"/>
</dbReference>
<dbReference type="InterPro" id="IPR036404">
    <property type="entry name" value="Jacalin-like_lectin_dom_sf"/>
</dbReference>
<dbReference type="OMA" id="YENGQHC"/>
<dbReference type="SUPFAM" id="SSF50911">
    <property type="entry name" value="Mannose 6-phosphate receptor domain"/>
    <property type="match status" value="1"/>
</dbReference>
<dbReference type="InterPro" id="IPR028146">
    <property type="entry name" value="PRKCSH_N"/>
</dbReference>
<dbReference type="Gene3D" id="2.70.130.10">
    <property type="entry name" value="Mannose-6-phosphate receptor binding domain"/>
    <property type="match status" value="1"/>
</dbReference>
<evidence type="ECO:0000259" key="9">
    <source>
        <dbReference type="PROSITE" id="PS51914"/>
    </source>
</evidence>
<dbReference type="AlphaFoldDB" id="A0A1Q9CWG9"/>
<keyword evidence="2 7" id="KW-0732">Signal</keyword>
<dbReference type="OrthoDB" id="28322at2759"/>
<evidence type="ECO:0000313" key="11">
    <source>
        <dbReference type="Proteomes" id="UP000186817"/>
    </source>
</evidence>
<keyword evidence="11" id="KW-1185">Reference proteome</keyword>
<dbReference type="InterPro" id="IPR044865">
    <property type="entry name" value="MRH_dom"/>
</dbReference>